<dbReference type="GO" id="GO:0004560">
    <property type="term" value="F:alpha-L-fucosidase activity"/>
    <property type="evidence" value="ECO:0007669"/>
    <property type="project" value="InterPro"/>
</dbReference>
<feature type="domain" description="Glycosyl hydrolase family 95 N-terminal" evidence="2">
    <location>
        <begin position="65"/>
        <end position="309"/>
    </location>
</feature>
<protein>
    <submittedName>
        <fullName evidence="5">Glycoside hydrolase family 95 protein</fullName>
    </submittedName>
</protein>
<dbReference type="FunFam" id="1.50.10.10:FF:000028">
    <property type="entry name" value="Alpha-L-fucosidase 2"/>
    <property type="match status" value="1"/>
</dbReference>
<dbReference type="RefSeq" id="WP_118400137.1">
    <property type="nucleotide sequence ID" value="NZ_CABJGD010000007.1"/>
</dbReference>
<dbReference type="Pfam" id="PF22124">
    <property type="entry name" value="Glyco_hydro_95_cat"/>
    <property type="match status" value="1"/>
</dbReference>
<organism evidence="5 6">
    <name type="scientific">Phocaeicola coprophilus</name>
    <dbReference type="NCBI Taxonomy" id="387090"/>
    <lineage>
        <taxon>Bacteria</taxon>
        <taxon>Pseudomonadati</taxon>
        <taxon>Bacteroidota</taxon>
        <taxon>Bacteroidia</taxon>
        <taxon>Bacteroidales</taxon>
        <taxon>Bacteroidaceae</taxon>
        <taxon>Phocaeicola</taxon>
    </lineage>
</organism>
<dbReference type="InterPro" id="IPR049053">
    <property type="entry name" value="AFCA-like_C"/>
</dbReference>
<dbReference type="Pfam" id="PF14498">
    <property type="entry name" value="Glyco_hyd_65N_2"/>
    <property type="match status" value="1"/>
</dbReference>
<keyword evidence="1" id="KW-0732">Signal</keyword>
<feature type="domain" description="Glycosyl hydrolase family 95 catalytic" evidence="4">
    <location>
        <begin position="342"/>
        <end position="737"/>
    </location>
</feature>
<evidence type="ECO:0000259" key="3">
    <source>
        <dbReference type="Pfam" id="PF21307"/>
    </source>
</evidence>
<evidence type="ECO:0000256" key="1">
    <source>
        <dbReference type="SAM" id="SignalP"/>
    </source>
</evidence>
<dbReference type="Pfam" id="PF21307">
    <property type="entry name" value="Glyco_hydro_95_C"/>
    <property type="match status" value="1"/>
</dbReference>
<dbReference type="PANTHER" id="PTHR31084:SF19">
    <property type="entry name" value="GLYCOSYL HYDROLASE FAMILY 95 N-TERMINAL DOMAIN-CONTAINING PROTEIN"/>
    <property type="match status" value="1"/>
</dbReference>
<dbReference type="InterPro" id="IPR008928">
    <property type="entry name" value="6-hairpin_glycosidase_sf"/>
</dbReference>
<reference evidence="5 6" key="1">
    <citation type="submission" date="2018-08" db="EMBL/GenBank/DDBJ databases">
        <title>A genome reference for cultivated species of the human gut microbiota.</title>
        <authorList>
            <person name="Zou Y."/>
            <person name="Xue W."/>
            <person name="Luo G."/>
        </authorList>
    </citation>
    <scope>NUCLEOTIDE SEQUENCE [LARGE SCALE GENOMIC DNA]</scope>
    <source>
        <strain evidence="5 6">AM42-38</strain>
    </source>
</reference>
<dbReference type="SUPFAM" id="SSF48208">
    <property type="entry name" value="Six-hairpin glycosidases"/>
    <property type="match status" value="1"/>
</dbReference>
<dbReference type="InterPro" id="IPR027414">
    <property type="entry name" value="GH95_N_dom"/>
</dbReference>
<accession>A0A413T2G2</accession>
<feature type="chain" id="PRO_5019063541" evidence="1">
    <location>
        <begin position="26"/>
        <end position="825"/>
    </location>
</feature>
<dbReference type="PIRSF" id="PIRSF007663">
    <property type="entry name" value="UCP007663"/>
    <property type="match status" value="1"/>
</dbReference>
<dbReference type="InterPro" id="IPR016518">
    <property type="entry name" value="Alpha-L-fucosidase"/>
</dbReference>
<evidence type="ECO:0000313" key="5">
    <source>
        <dbReference type="EMBL" id="RHA77256.1"/>
    </source>
</evidence>
<feature type="signal peptide" evidence="1">
    <location>
        <begin position="1"/>
        <end position="25"/>
    </location>
</feature>
<feature type="domain" description="Alpha fucosidase A-like C-terminal" evidence="3">
    <location>
        <begin position="739"/>
        <end position="808"/>
    </location>
</feature>
<dbReference type="InterPro" id="IPR012341">
    <property type="entry name" value="6hp_glycosidase-like_sf"/>
</dbReference>
<dbReference type="Gene3D" id="1.50.10.10">
    <property type="match status" value="1"/>
</dbReference>
<dbReference type="GO" id="GO:0005975">
    <property type="term" value="P:carbohydrate metabolic process"/>
    <property type="evidence" value="ECO:0007669"/>
    <property type="project" value="InterPro"/>
</dbReference>
<keyword evidence="5" id="KW-0378">Hydrolase</keyword>
<dbReference type="Proteomes" id="UP000283855">
    <property type="component" value="Unassembled WGS sequence"/>
</dbReference>
<evidence type="ECO:0000259" key="4">
    <source>
        <dbReference type="Pfam" id="PF22124"/>
    </source>
</evidence>
<dbReference type="PROSITE" id="PS51257">
    <property type="entry name" value="PROKAR_LIPOPROTEIN"/>
    <property type="match status" value="1"/>
</dbReference>
<proteinExistence type="predicted"/>
<dbReference type="InterPro" id="IPR054363">
    <property type="entry name" value="GH95_cat"/>
</dbReference>
<comment type="caution">
    <text evidence="5">The sequence shown here is derived from an EMBL/GenBank/DDBJ whole genome shotgun (WGS) entry which is preliminary data.</text>
</comment>
<name>A0A413T2G2_9BACT</name>
<sequence length="825" mass="93299">MKRKRIICWGALLWASCALPGSLFAQKSGQVIWFDTPNPSVSVPVWGDGEVPVTAGSFGANKDRAWEHTSLPVGNGSIGANIMGSVSVERFTFNEKTLWRGGPRTVKNAASYWNVNKESAHVLKDIRQAFADGNVEKATQLTQDNFNSEVPYEADAEEPFRFGSFTSCGEFRIQTGLDEQKYSGYSRSLLLDSALVTVRFEQEGVHYRRDFFTSYPHNVMVVRFTADQEKRQNLVLNYTPNPLSHGKFKAENRDGFCFDARLDNNQMHYVVRAKAVAEGGKVWTDRQGNIHVEGADEVYFLITADTDYQINFDPDFKDPKTYVGVDPLRTTREWMKQAASLSYAELLGEHYTDYAALFGRTQLELNPDQKGGMTLPTPRRLERYRTGAPDYSLESLYYQFGRYLLIASSRPGNLPANLQGMWHNNVDGPWRVDYHNNINVQMNYWPACPTNLSECEQPLIDFIRMQVKPGKETARAYFGARGWTTSISSNIFGFTTPLRDKDMSWNFSPVAGPWLATHVWNYYDYTRDLEFLRTVGYDLIKGAADFSVDYLWHKPDGTYTAAPSTSPEHGPIDQGATFSHAVIREILLDAIEASRTLNVDEQERARWEEVLQGMPPYQIGRYGQLMEWSKDIDDPFDEHRHVNHLFALHPGHTISPVTTPKLAKAARVVLEHRGDGATGWSMGWKLNQWARLQDGNRAYTLYGNLLKNGTNDNLWDSHPPFQIDGNFGGTAGVTEMLLQSHAGFIQLLPALPDVWHDGKLTGVRARGNFVLDLYWEDNNLKRAVVHSGSGLPCHILYKGKELKFQTEAGKAYTLEWKDGQLNVVG</sequence>
<dbReference type="PANTHER" id="PTHR31084">
    <property type="entry name" value="ALPHA-L-FUCOSIDASE 2"/>
    <property type="match status" value="1"/>
</dbReference>
<dbReference type="EMBL" id="QSFT01000007">
    <property type="protein sequence ID" value="RHA77256.1"/>
    <property type="molecule type" value="Genomic_DNA"/>
</dbReference>
<evidence type="ECO:0000259" key="2">
    <source>
        <dbReference type="Pfam" id="PF14498"/>
    </source>
</evidence>
<gene>
    <name evidence="5" type="ORF">DW921_05085</name>
</gene>
<evidence type="ECO:0000313" key="6">
    <source>
        <dbReference type="Proteomes" id="UP000283855"/>
    </source>
</evidence>
<dbReference type="AlphaFoldDB" id="A0A413T2G2"/>